<dbReference type="Pfam" id="PF00271">
    <property type="entry name" value="Helicase_C"/>
    <property type="match status" value="1"/>
</dbReference>
<dbReference type="InterPro" id="IPR000330">
    <property type="entry name" value="SNF2_N"/>
</dbReference>
<feature type="domain" description="Helicase C-terminal" evidence="7">
    <location>
        <begin position="421"/>
        <end position="593"/>
    </location>
</feature>
<dbReference type="PROSITE" id="PS51192">
    <property type="entry name" value="HELICASE_ATP_BIND_1"/>
    <property type="match status" value="1"/>
</dbReference>
<keyword evidence="9" id="KW-1185">Reference proteome</keyword>
<sequence length="960" mass="110131">MTKFHSKYFAHELTRTGGKGVDRLGRALFDARVDLNPHQIEAALFALRSPLSKGVLLADEVGLGKTIEAGLVICQSWAENCRKLLVVCPASLRKQWAVELEEKFNLPSQILDAKTYRDLQKAGNPNPFDERKIIICSMHFVASKAMDIRAIPWDLVVIDEAHKLRNAYRESNRIGQAVRQATLDRKKLLLTATPLQNSLLELYGLSTLIDENIFGDLASFRTQYINYGGDVSGLRDRLQGFCWRTLRSQVVEYVPYTERKLITRPFKPTEQEHHLYEAVSKYLMRDDTYAFPARQKHLLILLIRKVLASSPTALAGTLEIIRERLEGLLEKAKNGRSVSQALIEQANLDEDLLDEILEDEEDDISDIIPENNEPVREEELDFARLSNEINEINQYIEWARSIGIDTKSKALLTALDVGFQKMTEMGAARKAVIFTESRRTQDWLLNHLNNQGFADQVITFNGTNKDDSTGKIYTDWLDANKDTGRITGSRQIDMREAILDHFKKSASILIATEAGAEGLNMQFCSMVINFDLPWNPQRIEQRIGRCHRYGQKHDVVVINFLNEKNEADRRVHEILEHKFNLFSGVFGASDDVLGTIESGVDFERRVLDIYQECRTEDEIQSAFAALQKELEESIQIKLKDTRKVLLENFDEDVHERLKSNLIGTQERLDRIGKQFWAVTRHVLSEHATFNDSTLSFTLHKPLVNGTRLGTYHLVTKNKEVQNSEFLYRLSHPLGEHVIQIGKDLLCPVSTVVFDITNNPTKISVIENLKGRSGWLTLTKLIISSFESEEYLLFSAIDDAGENLGQETIEKLFNCIGYDNQETSLPEPIRQRLFADSERHIKATITRNLEDNNKHLSEACIQLDKWAEDMEKAAAKEMDDTKRMIADIRRQVRLAPTMQEQAELQGELKKLETLRRRQQQKIFDVEDEIAQKRDSLVEQLTKRMEQKTETQTLFTIRWEVK</sequence>
<evidence type="ECO:0000256" key="2">
    <source>
        <dbReference type="ARBA" id="ARBA00022801"/>
    </source>
</evidence>
<dbReference type="SUPFAM" id="SSF52540">
    <property type="entry name" value="P-loop containing nucleoside triphosphate hydrolases"/>
    <property type="match status" value="2"/>
</dbReference>
<evidence type="ECO:0000313" key="9">
    <source>
        <dbReference type="Proteomes" id="UP000471298"/>
    </source>
</evidence>
<evidence type="ECO:0000256" key="5">
    <source>
        <dbReference type="SAM" id="Coils"/>
    </source>
</evidence>
<dbReference type="GO" id="GO:0004386">
    <property type="term" value="F:helicase activity"/>
    <property type="evidence" value="ECO:0007669"/>
    <property type="project" value="UniProtKB-KW"/>
</dbReference>
<evidence type="ECO:0000259" key="7">
    <source>
        <dbReference type="PROSITE" id="PS51194"/>
    </source>
</evidence>
<evidence type="ECO:0000256" key="3">
    <source>
        <dbReference type="ARBA" id="ARBA00022806"/>
    </source>
</evidence>
<reference evidence="8 9" key="1">
    <citation type="submission" date="2019-10" db="EMBL/GenBank/DDBJ databases">
        <title>Cardiobacteriales fam. a chemoheterotrophic member of the order Cardiobacteriales, and proposal of Cardiobacteriales fam. nov.</title>
        <authorList>
            <person name="Wang C."/>
        </authorList>
    </citation>
    <scope>NUCLEOTIDE SEQUENCE [LARGE SCALE GENOMIC DNA]</scope>
    <source>
        <strain evidence="8 9">ML27</strain>
    </source>
</reference>
<dbReference type="InterPro" id="IPR057342">
    <property type="entry name" value="DEXDc_RapA"/>
</dbReference>
<feature type="domain" description="Helicase ATP-binding" evidence="6">
    <location>
        <begin position="46"/>
        <end position="212"/>
    </location>
</feature>
<name>A0A6N7ETK3_9GAMM</name>
<dbReference type="InterPro" id="IPR001650">
    <property type="entry name" value="Helicase_C-like"/>
</dbReference>
<keyword evidence="5" id="KW-0175">Coiled coil</keyword>
<dbReference type="Proteomes" id="UP000471298">
    <property type="component" value="Unassembled WGS sequence"/>
</dbReference>
<keyword evidence="1" id="KW-0547">Nucleotide-binding</keyword>
<keyword evidence="2" id="KW-0378">Hydrolase</keyword>
<proteinExistence type="predicted"/>
<dbReference type="Gene3D" id="3.40.50.10810">
    <property type="entry name" value="Tandem AAA-ATPase domain"/>
    <property type="match status" value="1"/>
</dbReference>
<comment type="caution">
    <text evidence="8">The sequence shown here is derived from an EMBL/GenBank/DDBJ whole genome shotgun (WGS) entry which is preliminary data.</text>
</comment>
<accession>A0A6N7ETK3</accession>
<evidence type="ECO:0000256" key="4">
    <source>
        <dbReference type="ARBA" id="ARBA00022840"/>
    </source>
</evidence>
<dbReference type="Pfam" id="PF00176">
    <property type="entry name" value="SNF2-rel_dom"/>
    <property type="match status" value="1"/>
</dbReference>
<dbReference type="EMBL" id="WHNW01000004">
    <property type="protein sequence ID" value="MPV86144.1"/>
    <property type="molecule type" value="Genomic_DNA"/>
</dbReference>
<dbReference type="InParanoid" id="A0A6N7ETK3"/>
<protein>
    <submittedName>
        <fullName evidence="8">DEAD/DEAH box helicase</fullName>
    </submittedName>
</protein>
<dbReference type="Gene3D" id="3.40.50.300">
    <property type="entry name" value="P-loop containing nucleotide triphosphate hydrolases"/>
    <property type="match status" value="1"/>
</dbReference>
<organism evidence="8 9">
    <name type="scientific">Ostreibacterium oceani</name>
    <dbReference type="NCBI Taxonomy" id="2654998"/>
    <lineage>
        <taxon>Bacteria</taxon>
        <taxon>Pseudomonadati</taxon>
        <taxon>Pseudomonadota</taxon>
        <taxon>Gammaproteobacteria</taxon>
        <taxon>Cardiobacteriales</taxon>
        <taxon>Ostreibacteriaceae</taxon>
        <taxon>Ostreibacterium</taxon>
    </lineage>
</organism>
<evidence type="ECO:0000259" key="6">
    <source>
        <dbReference type="PROSITE" id="PS51192"/>
    </source>
</evidence>
<gene>
    <name evidence="8" type="ORF">GCU85_05280</name>
</gene>
<dbReference type="FunCoup" id="A0A6N7ETK3">
    <property type="interactions" value="119"/>
</dbReference>
<dbReference type="RefSeq" id="WP_152810103.1">
    <property type="nucleotide sequence ID" value="NZ_WHNW01000004.1"/>
</dbReference>
<dbReference type="PROSITE" id="PS51194">
    <property type="entry name" value="HELICASE_CTER"/>
    <property type="match status" value="1"/>
</dbReference>
<dbReference type="CDD" id="cd18011">
    <property type="entry name" value="DEXDc_RapA"/>
    <property type="match status" value="1"/>
</dbReference>
<dbReference type="InterPro" id="IPR027417">
    <property type="entry name" value="P-loop_NTPase"/>
</dbReference>
<dbReference type="SMART" id="SM00487">
    <property type="entry name" value="DEXDc"/>
    <property type="match status" value="1"/>
</dbReference>
<dbReference type="AlphaFoldDB" id="A0A6N7ETK3"/>
<evidence type="ECO:0000313" key="8">
    <source>
        <dbReference type="EMBL" id="MPV86144.1"/>
    </source>
</evidence>
<dbReference type="GO" id="GO:0016787">
    <property type="term" value="F:hydrolase activity"/>
    <property type="evidence" value="ECO:0007669"/>
    <property type="project" value="UniProtKB-KW"/>
</dbReference>
<keyword evidence="3 8" id="KW-0347">Helicase</keyword>
<dbReference type="InterPro" id="IPR038718">
    <property type="entry name" value="SNF2-like_sf"/>
</dbReference>
<dbReference type="InterPro" id="IPR014001">
    <property type="entry name" value="Helicase_ATP-bd"/>
</dbReference>
<dbReference type="SMART" id="SM00490">
    <property type="entry name" value="HELICc"/>
    <property type="match status" value="1"/>
</dbReference>
<dbReference type="PANTHER" id="PTHR10799">
    <property type="entry name" value="SNF2/RAD54 HELICASE FAMILY"/>
    <property type="match status" value="1"/>
</dbReference>
<dbReference type="GO" id="GO:0005524">
    <property type="term" value="F:ATP binding"/>
    <property type="evidence" value="ECO:0007669"/>
    <property type="project" value="UniProtKB-KW"/>
</dbReference>
<evidence type="ECO:0000256" key="1">
    <source>
        <dbReference type="ARBA" id="ARBA00022741"/>
    </source>
</evidence>
<feature type="coiled-coil region" evidence="5">
    <location>
        <begin position="900"/>
        <end position="927"/>
    </location>
</feature>
<keyword evidence="4" id="KW-0067">ATP-binding</keyword>
<dbReference type="CDD" id="cd18793">
    <property type="entry name" value="SF2_C_SNF"/>
    <property type="match status" value="1"/>
</dbReference>
<dbReference type="InterPro" id="IPR049730">
    <property type="entry name" value="SNF2/RAD54-like_C"/>
</dbReference>